<evidence type="ECO:0000256" key="5">
    <source>
        <dbReference type="SAM" id="MobiDB-lite"/>
    </source>
</evidence>
<feature type="region of interest" description="Disordered" evidence="5">
    <location>
        <begin position="1"/>
        <end position="37"/>
    </location>
</feature>
<name>A0A0D6JGU6_9HYPH</name>
<evidence type="ECO:0000256" key="4">
    <source>
        <dbReference type="PROSITE-ProRule" id="PRU00703"/>
    </source>
</evidence>
<dbReference type="InterPro" id="IPR000644">
    <property type="entry name" value="CBS_dom"/>
</dbReference>
<sequence length="386" mass="40293">MCLIHRHDPEGLGPKRGCSRGQPSAAKEGAATGADRMAQQRVKLRAIEGGAGRAPAKKPTKSKSKTLASVEAATRTVRLEVEGLAALDEALQNGLGKPFSQAVKLLAAARGRVIVSGIGKSGHVGQKVAATFASTGTPSFFVHPSEASHGDLGMITPDDVILAISWSGETVELKNIITYSRRFSVPLIAITSRKTSALGGQSDVCLELPRAKEACPHGLAPTTSTTMQLAMGDCLAVALLEAKGFTAHDFKVFHPGGSLGASLKYVGDLMHSGEKLPLARSDEPMAAALVTMTAKAFGCLGIVNGKGKMVGIVTDGDLRRHMGASLVDAVTRDVMTKNPKTVEPGMLASAALELMNSKRITALFVVEKGRPVGIVHVHDMLRAGVV</sequence>
<proteinExistence type="inferred from homology"/>
<dbReference type="GO" id="GO:1901135">
    <property type="term" value="P:carbohydrate derivative metabolic process"/>
    <property type="evidence" value="ECO:0007669"/>
    <property type="project" value="InterPro"/>
</dbReference>
<dbReference type="InterPro" id="IPR001347">
    <property type="entry name" value="SIS_dom"/>
</dbReference>
<dbReference type="Proteomes" id="UP000033187">
    <property type="component" value="Chromosome 1"/>
</dbReference>
<dbReference type="Pfam" id="PF00571">
    <property type="entry name" value="CBS"/>
    <property type="match status" value="2"/>
</dbReference>
<keyword evidence="2" id="KW-0677">Repeat</keyword>
<dbReference type="CDD" id="cd04604">
    <property type="entry name" value="CBS_pair_SIS_assoc"/>
    <property type="match status" value="1"/>
</dbReference>
<dbReference type="FunFam" id="3.40.50.10490:FF:000011">
    <property type="entry name" value="Arabinose 5-phosphate isomerase"/>
    <property type="match status" value="1"/>
</dbReference>
<keyword evidence="8" id="KW-0413">Isomerase</keyword>
<dbReference type="InterPro" id="IPR046342">
    <property type="entry name" value="CBS_dom_sf"/>
</dbReference>
<reference evidence="9" key="1">
    <citation type="submission" date="2015-02" db="EMBL/GenBank/DDBJ databases">
        <authorList>
            <person name="Chooi Y.-H."/>
        </authorList>
    </citation>
    <scope>NUCLEOTIDE SEQUENCE [LARGE SCALE GENOMIC DNA]</scope>
    <source>
        <strain evidence="9">strain Y</strain>
    </source>
</reference>
<evidence type="ECO:0000259" key="6">
    <source>
        <dbReference type="PROSITE" id="PS51371"/>
    </source>
</evidence>
<dbReference type="PANTHER" id="PTHR42745:SF1">
    <property type="entry name" value="ARABINOSE 5-PHOSPHATE ISOMERASE KDSD"/>
    <property type="match status" value="1"/>
</dbReference>
<dbReference type="KEGG" id="fiy:BN1229_v1_2308"/>
<dbReference type="EMBL" id="LN829119">
    <property type="protein sequence ID" value="CPR19760.1"/>
    <property type="molecule type" value="Genomic_DNA"/>
</dbReference>
<dbReference type="InterPro" id="IPR035474">
    <property type="entry name" value="SIS_Kpsf"/>
</dbReference>
<dbReference type="CDD" id="cd05014">
    <property type="entry name" value="SIS_Kpsf"/>
    <property type="match status" value="1"/>
</dbReference>
<feature type="domain" description="SIS" evidence="7">
    <location>
        <begin position="102"/>
        <end position="245"/>
    </location>
</feature>
<dbReference type="Gene3D" id="3.10.580.10">
    <property type="entry name" value="CBS-domain"/>
    <property type="match status" value="1"/>
</dbReference>
<evidence type="ECO:0000259" key="7">
    <source>
        <dbReference type="PROSITE" id="PS51464"/>
    </source>
</evidence>
<gene>
    <name evidence="8" type="ORF">YBN1229_v1_2308</name>
</gene>
<evidence type="ECO:0000256" key="2">
    <source>
        <dbReference type="ARBA" id="ARBA00022737"/>
    </source>
</evidence>
<keyword evidence="3 4" id="KW-0129">CBS domain</keyword>
<feature type="compositionally biased region" description="Basic and acidic residues" evidence="5">
    <location>
        <begin position="1"/>
        <end position="10"/>
    </location>
</feature>
<dbReference type="Pfam" id="PF01380">
    <property type="entry name" value="SIS"/>
    <property type="match status" value="1"/>
</dbReference>
<dbReference type="InterPro" id="IPR046348">
    <property type="entry name" value="SIS_dom_sf"/>
</dbReference>
<dbReference type="NCBIfam" id="TIGR00393">
    <property type="entry name" value="kpsF"/>
    <property type="match status" value="1"/>
</dbReference>
<comment type="similarity">
    <text evidence="1">Belongs to the SIS family. GutQ/KpsF subfamily.</text>
</comment>
<evidence type="ECO:0000313" key="9">
    <source>
        <dbReference type="Proteomes" id="UP000033187"/>
    </source>
</evidence>
<feature type="domain" description="CBS" evidence="6">
    <location>
        <begin position="270"/>
        <end position="329"/>
    </location>
</feature>
<accession>A0A0D6JGU6</accession>
<dbReference type="GO" id="GO:0005975">
    <property type="term" value="P:carbohydrate metabolic process"/>
    <property type="evidence" value="ECO:0007669"/>
    <property type="project" value="InterPro"/>
</dbReference>
<feature type="domain" description="CBS" evidence="6">
    <location>
        <begin position="335"/>
        <end position="386"/>
    </location>
</feature>
<dbReference type="GO" id="GO:0019146">
    <property type="term" value="F:arabinose-5-phosphate isomerase activity"/>
    <property type="evidence" value="ECO:0007669"/>
    <property type="project" value="UniProtKB-ARBA"/>
</dbReference>
<evidence type="ECO:0000313" key="8">
    <source>
        <dbReference type="EMBL" id="CPR19760.1"/>
    </source>
</evidence>
<organism evidence="8 9">
    <name type="scientific">Candidatus Filomicrobium marinum</name>
    <dbReference type="NCBI Taxonomy" id="1608628"/>
    <lineage>
        <taxon>Bacteria</taxon>
        <taxon>Pseudomonadati</taxon>
        <taxon>Pseudomonadota</taxon>
        <taxon>Alphaproteobacteria</taxon>
        <taxon>Hyphomicrobiales</taxon>
        <taxon>Hyphomicrobiaceae</taxon>
        <taxon>Filomicrobium</taxon>
    </lineage>
</organism>
<dbReference type="SUPFAM" id="SSF53697">
    <property type="entry name" value="SIS domain"/>
    <property type="match status" value="1"/>
</dbReference>
<dbReference type="InterPro" id="IPR050986">
    <property type="entry name" value="GutQ/KpsF_isomerases"/>
</dbReference>
<evidence type="ECO:0000256" key="1">
    <source>
        <dbReference type="ARBA" id="ARBA00008165"/>
    </source>
</evidence>
<dbReference type="InterPro" id="IPR004800">
    <property type="entry name" value="KdsD/KpsF-type"/>
</dbReference>
<dbReference type="PANTHER" id="PTHR42745">
    <property type="match status" value="1"/>
</dbReference>
<protein>
    <submittedName>
        <fullName evidence="8">Uncharacterized phosphosugar isomerase aq_1546</fullName>
    </submittedName>
</protein>
<dbReference type="GO" id="GO:0097367">
    <property type="term" value="F:carbohydrate derivative binding"/>
    <property type="evidence" value="ECO:0007669"/>
    <property type="project" value="InterPro"/>
</dbReference>
<dbReference type="PROSITE" id="PS51371">
    <property type="entry name" value="CBS"/>
    <property type="match status" value="2"/>
</dbReference>
<dbReference type="Gene3D" id="3.40.50.10490">
    <property type="entry name" value="Glucose-6-phosphate isomerase like protein, domain 1"/>
    <property type="match status" value="1"/>
</dbReference>
<keyword evidence="9" id="KW-1185">Reference proteome</keyword>
<dbReference type="PROSITE" id="PS51464">
    <property type="entry name" value="SIS"/>
    <property type="match status" value="1"/>
</dbReference>
<dbReference type="KEGG" id="fil:BN1229_v1_2309"/>
<dbReference type="AlphaFoldDB" id="A0A0D6JGU6"/>
<dbReference type="SMART" id="SM00116">
    <property type="entry name" value="CBS"/>
    <property type="match status" value="2"/>
</dbReference>
<evidence type="ECO:0000256" key="3">
    <source>
        <dbReference type="ARBA" id="ARBA00023122"/>
    </source>
</evidence>